<dbReference type="EMBL" id="CAJNOW010005725">
    <property type="protein sequence ID" value="CAF1459284.1"/>
    <property type="molecule type" value="Genomic_DNA"/>
</dbReference>
<dbReference type="Proteomes" id="UP000663834">
    <property type="component" value="Unassembled WGS sequence"/>
</dbReference>
<protein>
    <submittedName>
        <fullName evidence="2">Uncharacterized protein</fullName>
    </submittedName>
</protein>
<feature type="compositionally biased region" description="Polar residues" evidence="1">
    <location>
        <begin position="228"/>
        <end position="243"/>
    </location>
</feature>
<feature type="compositionally biased region" description="Low complexity" evidence="1">
    <location>
        <begin position="218"/>
        <end position="227"/>
    </location>
</feature>
<dbReference type="OrthoDB" id="10029724at2759"/>
<accession>A0A815Q7R1</accession>
<dbReference type="AlphaFoldDB" id="A0A815Q7R1"/>
<evidence type="ECO:0000256" key="1">
    <source>
        <dbReference type="SAM" id="MobiDB-lite"/>
    </source>
</evidence>
<gene>
    <name evidence="2" type="ORF">KQP761_LOCUS12420</name>
</gene>
<comment type="caution">
    <text evidence="2">The sequence shown here is derived from an EMBL/GenBank/DDBJ whole genome shotgun (WGS) entry which is preliminary data.</text>
</comment>
<sequence length="884" mass="103296">MTSRRKTFNECCLLSHIRLNKERILYLLEYRFKSNSIRTSFDFKSIHPEKPSVKAKISRSLLRCNLNSIKSINNNDENNVFESSDDEMDEISSPKSPISVNDDDYLKTLAEWDPNAMQTMIESDEEEEVQVDMRNDVQTTQDNNTNVNSMDLSTEMPTSQVEDIIITFINRTIKIEPMVDDSNDFHCAQLDGQTDFQFDTRHKKQKHKTTNQFITKVKSQSSKSTQTIDLTNISPSFNTCQTNHNKKKKPSNQSEQKDDKQSKKSNTPLSKSQSVDENFHPQCKNKHILTSSTREKSVGRHMNLVQQTLDSCRKLKVNNSNSDFVSSEILPIVTTKNAKSSNLTVEKNLKKRKRLDTKVNHKSRTKAYSSSKRKNKLSMEHNGKTILDYFKAIKRSPNNDNIQYFAVVKKPTDSVRSVVHTTRKRLASSSDECIVIDDDNDDNGDNKKTNNIDNDDIELIEESSSSIYNNICAREKLLDHTVDSTAMRVKWLVNLELVLLEHISRYYQQNTRPKNKLQLYDCVSYSSTDNLLSYRISPEFITIIIKNFLKIFIVRNLNTDNNELSLVQYGLTSHLRYLLLELPTYNHQNNSNTEHECLQCDEYFSLIKILFYLLFDLIEYDICEIYDKKTYRSTLIEEDYFNQFIRRKTIQTNNFDSIKLVIYLIELIELHRSKCHSKKEIFHLNENQIFHSIENFLQHIILKANDLNKERISICLNVMELCLLFVKEKEACIQQMALFLAKLCEENSTYLHLFLFDENLLPDIRLLLINELVWKKFNIKFASTANVIEFFDHIEAAIRLRNPIDDSALLLIRSLFNTYADLMICIKNSTLIKQSLIEQIKMLRNELASIYATLTDISHDLNCNQQIKRTVILFRLLQYKWKQF</sequence>
<evidence type="ECO:0000313" key="3">
    <source>
        <dbReference type="Proteomes" id="UP000663834"/>
    </source>
</evidence>
<evidence type="ECO:0000313" key="2">
    <source>
        <dbReference type="EMBL" id="CAF1459284.1"/>
    </source>
</evidence>
<feature type="compositionally biased region" description="Polar residues" evidence="1">
    <location>
        <begin position="267"/>
        <end position="276"/>
    </location>
</feature>
<reference evidence="2" key="1">
    <citation type="submission" date="2021-02" db="EMBL/GenBank/DDBJ databases">
        <authorList>
            <person name="Nowell W R."/>
        </authorList>
    </citation>
    <scope>NUCLEOTIDE SEQUENCE</scope>
</reference>
<organism evidence="2 3">
    <name type="scientific">Rotaria magnacalcarata</name>
    <dbReference type="NCBI Taxonomy" id="392030"/>
    <lineage>
        <taxon>Eukaryota</taxon>
        <taxon>Metazoa</taxon>
        <taxon>Spiralia</taxon>
        <taxon>Gnathifera</taxon>
        <taxon>Rotifera</taxon>
        <taxon>Eurotatoria</taxon>
        <taxon>Bdelloidea</taxon>
        <taxon>Philodinida</taxon>
        <taxon>Philodinidae</taxon>
        <taxon>Rotaria</taxon>
    </lineage>
</organism>
<name>A0A815Q7R1_9BILA</name>
<feature type="region of interest" description="Disordered" evidence="1">
    <location>
        <begin position="201"/>
        <end position="299"/>
    </location>
</feature>
<proteinExistence type="predicted"/>